<sequence length="179" mass="20691">KLNVENCYFSPRLSNERKRIADLVKNNEEILLMFSGVAPYPLVIAKNSNPKTIYAVEINPKAHKYAVENIKLNKLENKIKLFKGDVRKIIPKLNKKFNRIAMPLPKGGENYLDLALKKIKNKGIIHFYDFLHENQFDEAVEKIDLACKKAKKKYKIIRLVKCGQFGPGIFRICVDFKVL</sequence>
<dbReference type="InterPro" id="IPR056743">
    <property type="entry name" value="TRM5-TYW2-like_MTfase"/>
</dbReference>
<dbReference type="AlphaFoldDB" id="X0X766"/>
<name>X0X766_9ZZZZ</name>
<evidence type="ECO:0000259" key="6">
    <source>
        <dbReference type="PROSITE" id="PS51684"/>
    </source>
</evidence>
<keyword evidence="4" id="KW-0949">S-adenosyl-L-methionine</keyword>
<protein>
    <recommendedName>
        <fullName evidence="6">SAM-dependent methyltransferase TRM5/TYW2-type domain-containing protein</fullName>
    </recommendedName>
</protein>
<reference evidence="7" key="1">
    <citation type="journal article" date="2014" name="Front. Microbiol.">
        <title>High frequency of phylogenetically diverse reductive dehalogenase-homologous genes in deep subseafloor sedimentary metagenomes.</title>
        <authorList>
            <person name="Kawai M."/>
            <person name="Futagami T."/>
            <person name="Toyoda A."/>
            <person name="Takaki Y."/>
            <person name="Nishi S."/>
            <person name="Hori S."/>
            <person name="Arai W."/>
            <person name="Tsubouchi T."/>
            <person name="Morono Y."/>
            <person name="Uchiyama I."/>
            <person name="Ito T."/>
            <person name="Fujiyama A."/>
            <person name="Inagaki F."/>
            <person name="Takami H."/>
        </authorList>
    </citation>
    <scope>NUCLEOTIDE SEQUENCE</scope>
    <source>
        <strain evidence="7">Expedition CK06-06</strain>
    </source>
</reference>
<feature type="domain" description="SAM-dependent methyltransferase TRM5/TYW2-type" evidence="6">
    <location>
        <begin position="1"/>
        <end position="179"/>
    </location>
</feature>
<keyword evidence="3" id="KW-0808">Transferase</keyword>
<dbReference type="Gene3D" id="3.40.50.150">
    <property type="entry name" value="Vaccinia Virus protein VP39"/>
    <property type="match status" value="1"/>
</dbReference>
<keyword evidence="2" id="KW-0489">Methyltransferase</keyword>
<keyword evidence="1" id="KW-0963">Cytoplasm</keyword>
<proteinExistence type="predicted"/>
<evidence type="ECO:0000256" key="3">
    <source>
        <dbReference type="ARBA" id="ARBA00022679"/>
    </source>
</evidence>
<comment type="caution">
    <text evidence="7">The sequence shown here is derived from an EMBL/GenBank/DDBJ whole genome shotgun (WGS) entry which is preliminary data.</text>
</comment>
<dbReference type="PANTHER" id="PTHR23245:SF36">
    <property type="entry name" value="TRNA (GUANINE(37)-N1)-METHYLTRANSFERASE"/>
    <property type="match status" value="1"/>
</dbReference>
<dbReference type="GO" id="GO:0005737">
    <property type="term" value="C:cytoplasm"/>
    <property type="evidence" value="ECO:0007669"/>
    <property type="project" value="TreeGrafter"/>
</dbReference>
<dbReference type="CDD" id="cd02440">
    <property type="entry name" value="AdoMet_MTases"/>
    <property type="match status" value="1"/>
</dbReference>
<dbReference type="PANTHER" id="PTHR23245">
    <property type="entry name" value="TRNA METHYLTRANSFERASE"/>
    <property type="match status" value="1"/>
</dbReference>
<feature type="non-terminal residue" evidence="7">
    <location>
        <position position="1"/>
    </location>
</feature>
<keyword evidence="5" id="KW-0819">tRNA processing</keyword>
<dbReference type="GO" id="GO:0008175">
    <property type="term" value="F:tRNA methyltransferase activity"/>
    <property type="evidence" value="ECO:0007669"/>
    <property type="project" value="TreeGrafter"/>
</dbReference>
<evidence type="ECO:0000256" key="4">
    <source>
        <dbReference type="ARBA" id="ARBA00022691"/>
    </source>
</evidence>
<evidence type="ECO:0000256" key="2">
    <source>
        <dbReference type="ARBA" id="ARBA00022603"/>
    </source>
</evidence>
<dbReference type="EMBL" id="BARS01044688">
    <property type="protein sequence ID" value="GAG38880.1"/>
    <property type="molecule type" value="Genomic_DNA"/>
</dbReference>
<evidence type="ECO:0000313" key="7">
    <source>
        <dbReference type="EMBL" id="GAG38880.1"/>
    </source>
</evidence>
<organism evidence="7">
    <name type="scientific">marine sediment metagenome</name>
    <dbReference type="NCBI Taxonomy" id="412755"/>
    <lineage>
        <taxon>unclassified sequences</taxon>
        <taxon>metagenomes</taxon>
        <taxon>ecological metagenomes</taxon>
    </lineage>
</organism>
<dbReference type="PROSITE" id="PS51684">
    <property type="entry name" value="SAM_MT_TRM5_TYW2"/>
    <property type="match status" value="1"/>
</dbReference>
<evidence type="ECO:0000256" key="1">
    <source>
        <dbReference type="ARBA" id="ARBA00022490"/>
    </source>
</evidence>
<gene>
    <name evidence="7" type="ORF">S01H1_67471</name>
</gene>
<evidence type="ECO:0000256" key="5">
    <source>
        <dbReference type="ARBA" id="ARBA00022694"/>
    </source>
</evidence>
<dbReference type="GO" id="GO:0002939">
    <property type="term" value="P:tRNA N1-guanine methylation"/>
    <property type="evidence" value="ECO:0007669"/>
    <property type="project" value="TreeGrafter"/>
</dbReference>
<dbReference type="SUPFAM" id="SSF53335">
    <property type="entry name" value="S-adenosyl-L-methionine-dependent methyltransferases"/>
    <property type="match status" value="1"/>
</dbReference>
<dbReference type="Pfam" id="PF02475">
    <property type="entry name" value="TRM5-TYW2_MTfase"/>
    <property type="match status" value="1"/>
</dbReference>
<dbReference type="InterPro" id="IPR029063">
    <property type="entry name" value="SAM-dependent_MTases_sf"/>
</dbReference>
<accession>X0X766</accession>
<dbReference type="InterPro" id="IPR030382">
    <property type="entry name" value="MeTrfase_TRM5/TYW2"/>
</dbReference>